<organism evidence="6 7">
    <name type="scientific">Paenibacillus sabinae T27</name>
    <dbReference type="NCBI Taxonomy" id="1268072"/>
    <lineage>
        <taxon>Bacteria</taxon>
        <taxon>Bacillati</taxon>
        <taxon>Bacillota</taxon>
        <taxon>Bacilli</taxon>
        <taxon>Bacillales</taxon>
        <taxon>Paenibacillaceae</taxon>
        <taxon>Paenibacillus</taxon>
    </lineage>
</organism>
<evidence type="ECO:0000256" key="2">
    <source>
        <dbReference type="ARBA" id="ARBA00023125"/>
    </source>
</evidence>
<dbReference type="InterPro" id="IPR036388">
    <property type="entry name" value="WH-like_DNA-bd_sf"/>
</dbReference>
<keyword evidence="2" id="KW-0238">DNA-binding</keyword>
<dbReference type="HOGENOM" id="CLU_097806_3_4_9"/>
<keyword evidence="1" id="KW-0805">Transcription regulation</keyword>
<name>X5A5E9_9BACL</name>
<dbReference type="Pfam" id="PF01022">
    <property type="entry name" value="HTH_5"/>
    <property type="match status" value="1"/>
</dbReference>
<keyword evidence="3" id="KW-0804">Transcription</keyword>
<dbReference type="NCBIfam" id="NF033788">
    <property type="entry name" value="HTH_metalloreg"/>
    <property type="match status" value="1"/>
</dbReference>
<dbReference type="OrthoDB" id="9799175at2"/>
<dbReference type="RefSeq" id="WP_025336497.1">
    <property type="nucleotide sequence ID" value="NZ_CP004078.1"/>
</dbReference>
<feature type="domain" description="HTH arsR-type" evidence="5">
    <location>
        <begin position="1"/>
        <end position="87"/>
    </location>
</feature>
<dbReference type="InterPro" id="IPR011991">
    <property type="entry name" value="ArsR-like_HTH"/>
</dbReference>
<dbReference type="PANTHER" id="PTHR33154">
    <property type="entry name" value="TRANSCRIPTIONAL REGULATOR, ARSR FAMILY"/>
    <property type="match status" value="1"/>
</dbReference>
<sequence>MNESFKALADPTRRQIIRLLRDKDRTAGEIAEFFNMSKPSISHHLNALKTAGLVQDERQGQFIRYTLNTTVLDEVLSWLLELTDGTRDKKGNTKKQEISKSADSDDDTPAHS</sequence>
<dbReference type="PATRIC" id="fig|1268072.3.peg.4266"/>
<feature type="region of interest" description="Disordered" evidence="4">
    <location>
        <begin position="86"/>
        <end position="112"/>
    </location>
</feature>
<protein>
    <submittedName>
        <fullName evidence="6">ArsR family transcriptional regulator</fullName>
    </submittedName>
</protein>
<dbReference type="Gene3D" id="1.10.10.10">
    <property type="entry name" value="Winged helix-like DNA-binding domain superfamily/Winged helix DNA-binding domain"/>
    <property type="match status" value="1"/>
</dbReference>
<gene>
    <name evidence="6" type="ORF">PSAB_20715</name>
</gene>
<dbReference type="GO" id="GO:0003700">
    <property type="term" value="F:DNA-binding transcription factor activity"/>
    <property type="evidence" value="ECO:0007669"/>
    <property type="project" value="InterPro"/>
</dbReference>
<dbReference type="InterPro" id="IPR047796">
    <property type="entry name" value="SdpR-like_repress"/>
</dbReference>
<dbReference type="AlphaFoldDB" id="X5A5E9"/>
<dbReference type="InterPro" id="IPR036390">
    <property type="entry name" value="WH_DNA-bd_sf"/>
</dbReference>
<keyword evidence="7" id="KW-1185">Reference proteome</keyword>
<reference evidence="6 7" key="1">
    <citation type="journal article" date="2014" name="PLoS Genet.">
        <title>Comparative Genomic Analysis of N2-Fixing and Non-N2-Fixing Paenibacillus spp.: Organization, Evolution and Expression of the Nitrogen Fixation Genes.</title>
        <authorList>
            <person name="Xie J.B."/>
            <person name="Du Z."/>
            <person name="Bai L."/>
            <person name="Tian C."/>
            <person name="Zhang Y."/>
            <person name="Xie J.Y."/>
            <person name="Wang T."/>
            <person name="Liu X."/>
            <person name="Chen X."/>
            <person name="Cheng Q."/>
            <person name="Chen S."/>
            <person name="Li J."/>
        </authorList>
    </citation>
    <scope>NUCLEOTIDE SEQUENCE [LARGE SCALE GENOMIC DNA]</scope>
    <source>
        <strain evidence="6 7">T27</strain>
    </source>
</reference>
<accession>X5A5E9</accession>
<dbReference type="GO" id="GO:0003677">
    <property type="term" value="F:DNA binding"/>
    <property type="evidence" value="ECO:0007669"/>
    <property type="project" value="UniProtKB-KW"/>
</dbReference>
<dbReference type="EMBL" id="CP004078">
    <property type="protein sequence ID" value="AHV99034.1"/>
    <property type="molecule type" value="Genomic_DNA"/>
</dbReference>
<evidence type="ECO:0000313" key="6">
    <source>
        <dbReference type="EMBL" id="AHV99034.1"/>
    </source>
</evidence>
<dbReference type="InterPro" id="IPR051081">
    <property type="entry name" value="HTH_MetalResp_TranReg"/>
</dbReference>
<evidence type="ECO:0000256" key="1">
    <source>
        <dbReference type="ARBA" id="ARBA00023015"/>
    </source>
</evidence>
<evidence type="ECO:0000256" key="3">
    <source>
        <dbReference type="ARBA" id="ARBA00023163"/>
    </source>
</evidence>
<dbReference type="PROSITE" id="PS50987">
    <property type="entry name" value="HTH_ARSR_2"/>
    <property type="match status" value="1"/>
</dbReference>
<dbReference type="PANTHER" id="PTHR33154:SF33">
    <property type="entry name" value="TRANSCRIPTIONAL REPRESSOR SDPR"/>
    <property type="match status" value="1"/>
</dbReference>
<dbReference type="InterPro" id="IPR001845">
    <property type="entry name" value="HTH_ArsR_DNA-bd_dom"/>
</dbReference>
<dbReference type="SUPFAM" id="SSF46785">
    <property type="entry name" value="Winged helix' DNA-binding domain"/>
    <property type="match status" value="1"/>
</dbReference>
<dbReference type="CDD" id="cd00090">
    <property type="entry name" value="HTH_ARSR"/>
    <property type="match status" value="1"/>
</dbReference>
<dbReference type="Proteomes" id="UP000019772">
    <property type="component" value="Chromosome"/>
</dbReference>
<proteinExistence type="predicted"/>
<evidence type="ECO:0000313" key="7">
    <source>
        <dbReference type="Proteomes" id="UP000019772"/>
    </source>
</evidence>
<evidence type="ECO:0000259" key="5">
    <source>
        <dbReference type="PROSITE" id="PS50987"/>
    </source>
</evidence>
<dbReference type="STRING" id="1268072.PSAB_20715"/>
<dbReference type="NCBIfam" id="NF033789">
    <property type="entry name" value="repress_SdpR"/>
    <property type="match status" value="1"/>
</dbReference>
<dbReference type="PRINTS" id="PR00778">
    <property type="entry name" value="HTHARSR"/>
</dbReference>
<dbReference type="SMART" id="SM00418">
    <property type="entry name" value="HTH_ARSR"/>
    <property type="match status" value="1"/>
</dbReference>
<dbReference type="KEGG" id="psab:PSAB_20715"/>
<evidence type="ECO:0000256" key="4">
    <source>
        <dbReference type="SAM" id="MobiDB-lite"/>
    </source>
</evidence>
<dbReference type="eggNOG" id="COG0640">
    <property type="taxonomic scope" value="Bacteria"/>
</dbReference>